<dbReference type="OrthoDB" id="9675250at2759"/>
<sequence length="373" mass="41182">MAVSSSMDTPPSKSSQPDFTFGLIADIQYAPIPDGFSYGGVPRYYRHAKDVAAHAAKHFEQEQIPLVVNLGDIIDGKCQEIAKNGGDPMEEGIDVGIECTEHVLEALSTYTCGKLLHTYGNHELYNLSREQIGHKLNIRFVQEQPDKDGVGSSVGYFSYLATTNSGRNLRFVVIDSYDITLLGHPKGSPKRTKAQDIMAKNNPNYPELENSPEGLGELQKRFVGFNGAVDEPQLQWLRQTLQEARTNREECIIVSHQPILPGTCSTVTLMWNYADVLEILREFSDAVLLSLAGHAHKGGYKCDEKSGIHFRVLEAALETPPPGMTYAFVDIYPDKIVVRGFGDCESAEYSLKQLPEALEADAERNVAEKAVSS</sequence>
<feature type="domain" description="Calcineurin-like phosphoesterase" evidence="1">
    <location>
        <begin position="20"/>
        <end position="297"/>
    </location>
</feature>
<dbReference type="InterPro" id="IPR029052">
    <property type="entry name" value="Metallo-depent_PP-like"/>
</dbReference>
<dbReference type="SUPFAM" id="SSF56300">
    <property type="entry name" value="Metallo-dependent phosphatases"/>
    <property type="match status" value="1"/>
</dbReference>
<dbReference type="Pfam" id="PF00149">
    <property type="entry name" value="Metallophos"/>
    <property type="match status" value="1"/>
</dbReference>
<dbReference type="GO" id="GO:0008663">
    <property type="term" value="F:2',3'-cyclic-nucleotide 2'-phosphodiesterase activity"/>
    <property type="evidence" value="ECO:0007669"/>
    <property type="project" value="TreeGrafter"/>
</dbReference>
<dbReference type="InterPro" id="IPR004843">
    <property type="entry name" value="Calcineurin-like_PHP"/>
</dbReference>
<dbReference type="PANTHER" id="PTHR16509">
    <property type="match status" value="1"/>
</dbReference>
<dbReference type="GO" id="GO:0047631">
    <property type="term" value="F:ADP-ribose diphosphatase activity"/>
    <property type="evidence" value="ECO:0007669"/>
    <property type="project" value="TreeGrafter"/>
</dbReference>
<organism evidence="2 3">
    <name type="scientific">Seminavis robusta</name>
    <dbReference type="NCBI Taxonomy" id="568900"/>
    <lineage>
        <taxon>Eukaryota</taxon>
        <taxon>Sar</taxon>
        <taxon>Stramenopiles</taxon>
        <taxon>Ochrophyta</taxon>
        <taxon>Bacillariophyta</taxon>
        <taxon>Bacillariophyceae</taxon>
        <taxon>Bacillariophycidae</taxon>
        <taxon>Naviculales</taxon>
        <taxon>Naviculaceae</taxon>
        <taxon>Seminavis</taxon>
    </lineage>
</organism>
<accession>A0A9N8DAX9</accession>
<dbReference type="PANTHER" id="PTHR16509:SF1">
    <property type="entry name" value="MANGANESE-DEPENDENT ADP-RIBOSE_CDP-ALCOHOL DIPHOSPHATASE"/>
    <property type="match status" value="1"/>
</dbReference>
<keyword evidence="3" id="KW-1185">Reference proteome</keyword>
<dbReference type="GO" id="GO:0030145">
    <property type="term" value="F:manganese ion binding"/>
    <property type="evidence" value="ECO:0007669"/>
    <property type="project" value="TreeGrafter"/>
</dbReference>
<reference evidence="2" key="1">
    <citation type="submission" date="2020-06" db="EMBL/GenBank/DDBJ databases">
        <authorList>
            <consortium name="Plant Systems Biology data submission"/>
        </authorList>
    </citation>
    <scope>NUCLEOTIDE SEQUENCE</scope>
    <source>
        <strain evidence="2">D6</strain>
    </source>
</reference>
<evidence type="ECO:0000313" key="2">
    <source>
        <dbReference type="EMBL" id="CAB9499329.1"/>
    </source>
</evidence>
<dbReference type="Gene3D" id="3.60.21.10">
    <property type="match status" value="1"/>
</dbReference>
<evidence type="ECO:0000313" key="3">
    <source>
        <dbReference type="Proteomes" id="UP001153069"/>
    </source>
</evidence>
<dbReference type="GO" id="GO:0047734">
    <property type="term" value="F:CDP-glycerol diphosphatase activity"/>
    <property type="evidence" value="ECO:0007669"/>
    <property type="project" value="TreeGrafter"/>
</dbReference>
<dbReference type="AlphaFoldDB" id="A0A9N8DAX9"/>
<comment type="caution">
    <text evidence="2">The sequence shown here is derived from an EMBL/GenBank/DDBJ whole genome shotgun (WGS) entry which is preliminary data.</text>
</comment>
<dbReference type="EMBL" id="CAICTM010000057">
    <property type="protein sequence ID" value="CAB9499329.1"/>
    <property type="molecule type" value="Genomic_DNA"/>
</dbReference>
<protein>
    <submittedName>
        <fullName evidence="2">Dependent ADP-ribose/CDP-alcohol diphosphatase</fullName>
    </submittedName>
</protein>
<dbReference type="Proteomes" id="UP001153069">
    <property type="component" value="Unassembled WGS sequence"/>
</dbReference>
<proteinExistence type="predicted"/>
<evidence type="ECO:0000259" key="1">
    <source>
        <dbReference type="Pfam" id="PF00149"/>
    </source>
</evidence>
<name>A0A9N8DAX9_9STRA</name>
<gene>
    <name evidence="2" type="ORF">SEMRO_58_G033820.1</name>
</gene>